<dbReference type="SUPFAM" id="SSF102114">
    <property type="entry name" value="Radical SAM enzymes"/>
    <property type="match status" value="1"/>
</dbReference>
<gene>
    <name evidence="6" type="ORF">LCGC14_0470120</name>
</gene>
<evidence type="ECO:0000313" key="6">
    <source>
        <dbReference type="EMBL" id="KKN66597.1"/>
    </source>
</evidence>
<dbReference type="GO" id="GO:0046872">
    <property type="term" value="F:metal ion binding"/>
    <property type="evidence" value="ECO:0007669"/>
    <property type="project" value="UniProtKB-KW"/>
</dbReference>
<organism evidence="6">
    <name type="scientific">marine sediment metagenome</name>
    <dbReference type="NCBI Taxonomy" id="412755"/>
    <lineage>
        <taxon>unclassified sequences</taxon>
        <taxon>metagenomes</taxon>
        <taxon>ecological metagenomes</taxon>
    </lineage>
</organism>
<feature type="domain" description="Radical SAM core" evidence="5">
    <location>
        <begin position="31"/>
        <end position="266"/>
    </location>
</feature>
<dbReference type="InterPro" id="IPR007197">
    <property type="entry name" value="rSAM"/>
</dbReference>
<keyword evidence="4" id="KW-0411">Iron-sulfur</keyword>
<dbReference type="GO" id="GO:0051536">
    <property type="term" value="F:iron-sulfur cluster binding"/>
    <property type="evidence" value="ECO:0007669"/>
    <property type="project" value="UniProtKB-KW"/>
</dbReference>
<dbReference type="GO" id="GO:0003824">
    <property type="term" value="F:catalytic activity"/>
    <property type="evidence" value="ECO:0007669"/>
    <property type="project" value="InterPro"/>
</dbReference>
<dbReference type="Gene3D" id="3.20.20.70">
    <property type="entry name" value="Aldolase class I"/>
    <property type="match status" value="1"/>
</dbReference>
<accession>A0A0F9SVB6</accession>
<sequence length="380" mass="43484">MLKEWTDKWNPFNSDKLLTHIYRWREIKRNLPIPLPVTISIDPINRCDLKCSWCNADFILKKNQGKLDSNTLKELPFFLAEWQSNSDFKKGVETVCIGGGGESLMNKDVSQLINNCYEVGIETGIVTNGTNIDKHIQSLIKCTWVGISVDAGSSETYQLLKGRDFFDKVINNIRELIKLSSENKSSPLAQPGQGPGVSLKYLLNPKNVGEIYQAAKIAKEIGCKNMHIRPSGESWDKIGQNKDIFTYSDIEEFREQVVKARSLEDEFFKVFGITHKFDGNFRKQNEFTQCHAIFMTGVFMPPSGGGKFNFGFCCDRRGDQNLTLSNLTSFEEVANFWGSEEHWKIFDKIKPKTCPRCTYQPHNIIFENVIKKNNTTYHFI</sequence>
<evidence type="ECO:0000256" key="3">
    <source>
        <dbReference type="ARBA" id="ARBA00023004"/>
    </source>
</evidence>
<reference evidence="6" key="1">
    <citation type="journal article" date="2015" name="Nature">
        <title>Complex archaea that bridge the gap between prokaryotes and eukaryotes.</title>
        <authorList>
            <person name="Spang A."/>
            <person name="Saw J.H."/>
            <person name="Jorgensen S.L."/>
            <person name="Zaremba-Niedzwiedzka K."/>
            <person name="Martijn J."/>
            <person name="Lind A.E."/>
            <person name="van Eijk R."/>
            <person name="Schleper C."/>
            <person name="Guy L."/>
            <person name="Ettema T.J."/>
        </authorList>
    </citation>
    <scope>NUCLEOTIDE SEQUENCE</scope>
</reference>
<keyword evidence="1" id="KW-0949">S-adenosyl-L-methionine</keyword>
<dbReference type="PROSITE" id="PS51918">
    <property type="entry name" value="RADICAL_SAM"/>
    <property type="match status" value="1"/>
</dbReference>
<keyword evidence="2" id="KW-0479">Metal-binding</keyword>
<dbReference type="InterPro" id="IPR050377">
    <property type="entry name" value="Radical_SAM_PqqE_MftC-like"/>
</dbReference>
<evidence type="ECO:0000256" key="2">
    <source>
        <dbReference type="ARBA" id="ARBA00022723"/>
    </source>
</evidence>
<protein>
    <recommendedName>
        <fullName evidence="5">Radical SAM core domain-containing protein</fullName>
    </recommendedName>
</protein>
<dbReference type="AlphaFoldDB" id="A0A0F9SVB6"/>
<evidence type="ECO:0000256" key="4">
    <source>
        <dbReference type="ARBA" id="ARBA00023014"/>
    </source>
</evidence>
<dbReference type="PANTHER" id="PTHR11228">
    <property type="entry name" value="RADICAL SAM DOMAIN PROTEIN"/>
    <property type="match status" value="1"/>
</dbReference>
<dbReference type="InterPro" id="IPR013785">
    <property type="entry name" value="Aldolase_TIM"/>
</dbReference>
<dbReference type="CDD" id="cd01335">
    <property type="entry name" value="Radical_SAM"/>
    <property type="match status" value="1"/>
</dbReference>
<name>A0A0F9SVB6_9ZZZZ</name>
<keyword evidence="3" id="KW-0408">Iron</keyword>
<proteinExistence type="predicted"/>
<evidence type="ECO:0000256" key="1">
    <source>
        <dbReference type="ARBA" id="ARBA00022691"/>
    </source>
</evidence>
<comment type="caution">
    <text evidence="6">The sequence shown here is derived from an EMBL/GenBank/DDBJ whole genome shotgun (WGS) entry which is preliminary data.</text>
</comment>
<dbReference type="SFLD" id="SFLDS00029">
    <property type="entry name" value="Radical_SAM"/>
    <property type="match status" value="1"/>
</dbReference>
<dbReference type="InterPro" id="IPR058240">
    <property type="entry name" value="rSAM_sf"/>
</dbReference>
<dbReference type="Pfam" id="PF04055">
    <property type="entry name" value="Radical_SAM"/>
    <property type="match status" value="1"/>
</dbReference>
<dbReference type="SFLD" id="SFLDG01067">
    <property type="entry name" value="SPASM/twitch_domain_containing"/>
    <property type="match status" value="1"/>
</dbReference>
<evidence type="ECO:0000259" key="5">
    <source>
        <dbReference type="PROSITE" id="PS51918"/>
    </source>
</evidence>
<dbReference type="EMBL" id="LAZR01000496">
    <property type="protein sequence ID" value="KKN66597.1"/>
    <property type="molecule type" value="Genomic_DNA"/>
</dbReference>
<dbReference type="PANTHER" id="PTHR11228:SF7">
    <property type="entry name" value="PQQA PEPTIDE CYCLASE"/>
    <property type="match status" value="1"/>
</dbReference>